<feature type="region of interest" description="Disordered" evidence="1">
    <location>
        <begin position="198"/>
        <end position="248"/>
    </location>
</feature>
<accession>A0A2I0KVJ3</accession>
<dbReference type="PANTHER" id="PTHR47481:SF22">
    <property type="entry name" value="RETROTRANSPOSON GAG DOMAIN-CONTAINING PROTEIN"/>
    <property type="match status" value="1"/>
</dbReference>
<dbReference type="PANTHER" id="PTHR47481">
    <property type="match status" value="1"/>
</dbReference>
<evidence type="ECO:0000313" key="2">
    <source>
        <dbReference type="EMBL" id="PKI71866.1"/>
    </source>
</evidence>
<gene>
    <name evidence="2" type="ORF">CRG98_007725</name>
</gene>
<dbReference type="EMBL" id="PGOL01000355">
    <property type="protein sequence ID" value="PKI71866.1"/>
    <property type="molecule type" value="Genomic_DNA"/>
</dbReference>
<feature type="compositionally biased region" description="Basic and acidic residues" evidence="1">
    <location>
        <begin position="198"/>
        <end position="214"/>
    </location>
</feature>
<evidence type="ECO:0000313" key="3">
    <source>
        <dbReference type="Proteomes" id="UP000233551"/>
    </source>
</evidence>
<protein>
    <submittedName>
        <fullName evidence="2">Uncharacterized protein</fullName>
    </submittedName>
</protein>
<reference evidence="2 3" key="1">
    <citation type="submission" date="2017-11" db="EMBL/GenBank/DDBJ databases">
        <title>De-novo sequencing of pomegranate (Punica granatum L.) genome.</title>
        <authorList>
            <person name="Akparov Z."/>
            <person name="Amiraslanov A."/>
            <person name="Hajiyeva S."/>
            <person name="Abbasov M."/>
            <person name="Kaur K."/>
            <person name="Hamwieh A."/>
            <person name="Solovyev V."/>
            <person name="Salamov A."/>
            <person name="Braich B."/>
            <person name="Kosarev P."/>
            <person name="Mahmoud A."/>
            <person name="Hajiyev E."/>
            <person name="Babayeva S."/>
            <person name="Izzatullayeva V."/>
            <person name="Mammadov A."/>
            <person name="Mammadov A."/>
            <person name="Sharifova S."/>
            <person name="Ojaghi J."/>
            <person name="Eynullazada K."/>
            <person name="Bayramov B."/>
            <person name="Abdulazimova A."/>
            <person name="Shahmuradov I."/>
        </authorList>
    </citation>
    <scope>NUCLEOTIDE SEQUENCE [LARGE SCALE GENOMIC DNA]</scope>
    <source>
        <strain evidence="3">cv. AG2017</strain>
        <tissue evidence="2">Leaf</tissue>
    </source>
</reference>
<keyword evidence="3" id="KW-1185">Reference proteome</keyword>
<dbReference type="AlphaFoldDB" id="A0A2I0KVJ3"/>
<sequence>MTHLLATYGLLDHVEGRVTAPSKTIAKANSVTTLNLDYLKWESRDNFALTYVMQTTEPFGVTILTAKTSYEAWTSLATLFFNQTTAQEDLLNQQWRDLKKGSQSMPTFINSVKEQALRYSQIGKPKTTTEINQRFYTSLDSEWEPIVFAQSKRMLTISTEELQLLLVGHEEYRFYTAIHEARFSTPTAGMETIKVADTRAKAREERGTTREESRGGSSGRGSGSENSNLGSGGEGNSSSLGFLNLGRD</sequence>
<evidence type="ECO:0000256" key="1">
    <source>
        <dbReference type="SAM" id="MobiDB-lite"/>
    </source>
</evidence>
<organism evidence="2 3">
    <name type="scientific">Punica granatum</name>
    <name type="common">Pomegranate</name>
    <dbReference type="NCBI Taxonomy" id="22663"/>
    <lineage>
        <taxon>Eukaryota</taxon>
        <taxon>Viridiplantae</taxon>
        <taxon>Streptophyta</taxon>
        <taxon>Embryophyta</taxon>
        <taxon>Tracheophyta</taxon>
        <taxon>Spermatophyta</taxon>
        <taxon>Magnoliopsida</taxon>
        <taxon>eudicotyledons</taxon>
        <taxon>Gunneridae</taxon>
        <taxon>Pentapetalae</taxon>
        <taxon>rosids</taxon>
        <taxon>malvids</taxon>
        <taxon>Myrtales</taxon>
        <taxon>Lythraceae</taxon>
        <taxon>Punica</taxon>
    </lineage>
</organism>
<dbReference type="Pfam" id="PF14223">
    <property type="entry name" value="Retrotran_gag_2"/>
    <property type="match status" value="1"/>
</dbReference>
<name>A0A2I0KVJ3_PUNGR</name>
<comment type="caution">
    <text evidence="2">The sequence shown here is derived from an EMBL/GenBank/DDBJ whole genome shotgun (WGS) entry which is preliminary data.</text>
</comment>
<proteinExistence type="predicted"/>
<feature type="compositionally biased region" description="Low complexity" evidence="1">
    <location>
        <begin position="236"/>
        <end position="248"/>
    </location>
</feature>
<dbReference type="Proteomes" id="UP000233551">
    <property type="component" value="Unassembled WGS sequence"/>
</dbReference>